<dbReference type="Proteomes" id="UP000078148">
    <property type="component" value="Chromosome"/>
</dbReference>
<keyword evidence="3" id="KW-1185">Reference proteome</keyword>
<dbReference type="AlphaFoldDB" id="A0A172ZIP7"/>
<reference evidence="2 3" key="2">
    <citation type="journal article" date="2016" name="Int. J. Syst. Evol. Microbiol.">
        <title>Paenibacillus bovis sp. nov., isolated from raw yak (Bos grunniens) milk.</title>
        <authorList>
            <person name="Gao C."/>
            <person name="Han J."/>
            <person name="Liu Z."/>
            <person name="Xu X."/>
            <person name="Hang F."/>
            <person name="Wu Z."/>
        </authorList>
    </citation>
    <scope>NUCLEOTIDE SEQUENCE [LARGE SCALE GENOMIC DNA]</scope>
    <source>
        <strain evidence="2 3">BD3526</strain>
    </source>
</reference>
<accession>A0A172ZIP7</accession>
<reference evidence="3" key="1">
    <citation type="submission" date="2015-10" db="EMBL/GenBank/DDBJ databases">
        <title>Genome of Paenibacillus bovis sp. nov.</title>
        <authorList>
            <person name="Wu Z."/>
            <person name="Gao C."/>
            <person name="Liu Z."/>
            <person name="Zheng H."/>
        </authorList>
    </citation>
    <scope>NUCLEOTIDE SEQUENCE [LARGE SCALE GENOMIC DNA]</scope>
    <source>
        <strain evidence="3">BD3526</strain>
    </source>
</reference>
<protein>
    <recommendedName>
        <fullName evidence="4">PH domain-containing protein</fullName>
    </recommendedName>
</protein>
<dbReference type="OrthoDB" id="2629881at2"/>
<proteinExistence type="predicted"/>
<evidence type="ECO:0008006" key="4">
    <source>
        <dbReference type="Google" id="ProtNLM"/>
    </source>
</evidence>
<feature type="coiled-coil region" evidence="1">
    <location>
        <begin position="30"/>
        <end position="57"/>
    </location>
</feature>
<name>A0A172ZIP7_9BACL</name>
<evidence type="ECO:0000313" key="3">
    <source>
        <dbReference type="Proteomes" id="UP000078148"/>
    </source>
</evidence>
<sequence length="71" mass="8349">MNKEEHQEWIQKTETLLRQERLNPEDAEAVQKLLDIVSELTAENKRLRTALVKANSNKPRMSSRLKDALYE</sequence>
<gene>
    <name evidence="2" type="ORF">AR543_16870</name>
</gene>
<keyword evidence="1" id="KW-0175">Coiled coil</keyword>
<dbReference type="KEGG" id="pbv:AR543_16870"/>
<evidence type="ECO:0000256" key="1">
    <source>
        <dbReference type="SAM" id="Coils"/>
    </source>
</evidence>
<dbReference type="RefSeq" id="WP_060535619.1">
    <property type="nucleotide sequence ID" value="NZ_CP013023.1"/>
</dbReference>
<evidence type="ECO:0000313" key="2">
    <source>
        <dbReference type="EMBL" id="ANF97515.1"/>
    </source>
</evidence>
<dbReference type="EMBL" id="CP013023">
    <property type="protein sequence ID" value="ANF97515.1"/>
    <property type="molecule type" value="Genomic_DNA"/>
</dbReference>
<organism evidence="2 3">
    <name type="scientific">Paenibacillus bovis</name>
    <dbReference type="NCBI Taxonomy" id="1616788"/>
    <lineage>
        <taxon>Bacteria</taxon>
        <taxon>Bacillati</taxon>
        <taxon>Bacillota</taxon>
        <taxon>Bacilli</taxon>
        <taxon>Bacillales</taxon>
        <taxon>Paenibacillaceae</taxon>
        <taxon>Paenibacillus</taxon>
    </lineage>
</organism>